<dbReference type="RefSeq" id="WP_254416666.1">
    <property type="nucleotide sequence ID" value="NZ_BAAAJB010000051.1"/>
</dbReference>
<dbReference type="EC" id="2.7.11.1" evidence="1"/>
<evidence type="ECO:0000313" key="12">
    <source>
        <dbReference type="Proteomes" id="UP001055940"/>
    </source>
</evidence>
<dbReference type="Proteomes" id="UP001055940">
    <property type="component" value="Chromosome"/>
</dbReference>
<feature type="domain" description="Protein kinase" evidence="10">
    <location>
        <begin position="13"/>
        <end position="267"/>
    </location>
</feature>
<feature type="transmembrane region" description="Helical" evidence="9">
    <location>
        <begin position="367"/>
        <end position="388"/>
    </location>
</feature>
<dbReference type="CDD" id="cd14014">
    <property type="entry name" value="STKc_PknB_like"/>
    <property type="match status" value="1"/>
</dbReference>
<dbReference type="PROSITE" id="PS00108">
    <property type="entry name" value="PROTEIN_KINASE_ST"/>
    <property type="match status" value="1"/>
</dbReference>
<feature type="compositionally biased region" description="Acidic residues" evidence="8">
    <location>
        <begin position="432"/>
        <end position="448"/>
    </location>
</feature>
<evidence type="ECO:0000256" key="9">
    <source>
        <dbReference type="SAM" id="Phobius"/>
    </source>
</evidence>
<proteinExistence type="predicted"/>
<evidence type="ECO:0000313" key="11">
    <source>
        <dbReference type="EMBL" id="USY17078.1"/>
    </source>
</evidence>
<dbReference type="InterPro" id="IPR017441">
    <property type="entry name" value="Protein_kinase_ATP_BS"/>
</dbReference>
<accession>A0ABY5D1D9</accession>
<feature type="binding site" evidence="7">
    <location>
        <position position="42"/>
    </location>
    <ligand>
        <name>ATP</name>
        <dbReference type="ChEBI" id="CHEBI:30616"/>
    </ligand>
</feature>
<reference evidence="11" key="1">
    <citation type="submission" date="2022-06" db="EMBL/GenBank/DDBJ databases">
        <authorList>
            <person name="Ping M."/>
        </authorList>
    </citation>
    <scope>NUCLEOTIDE SEQUENCE</scope>
    <source>
        <strain evidence="11">JCM11759T</strain>
    </source>
</reference>
<keyword evidence="4 7" id="KW-0547">Nucleotide-binding</keyword>
<organism evidence="11 12">
    <name type="scientific">Nocardiopsis exhalans</name>
    <dbReference type="NCBI Taxonomy" id="163604"/>
    <lineage>
        <taxon>Bacteria</taxon>
        <taxon>Bacillati</taxon>
        <taxon>Actinomycetota</taxon>
        <taxon>Actinomycetes</taxon>
        <taxon>Streptosporangiales</taxon>
        <taxon>Nocardiopsidaceae</taxon>
        <taxon>Nocardiopsis</taxon>
    </lineage>
</organism>
<keyword evidence="5 11" id="KW-0418">Kinase</keyword>
<dbReference type="InterPro" id="IPR011009">
    <property type="entry name" value="Kinase-like_dom_sf"/>
</dbReference>
<evidence type="ECO:0000259" key="10">
    <source>
        <dbReference type="PROSITE" id="PS50011"/>
    </source>
</evidence>
<feature type="region of interest" description="Disordered" evidence="8">
    <location>
        <begin position="271"/>
        <end position="359"/>
    </location>
</feature>
<dbReference type="SUPFAM" id="SSF56112">
    <property type="entry name" value="Protein kinase-like (PK-like)"/>
    <property type="match status" value="1"/>
</dbReference>
<keyword evidence="12" id="KW-1185">Reference proteome</keyword>
<dbReference type="EMBL" id="CP099837">
    <property type="protein sequence ID" value="USY17078.1"/>
    <property type="molecule type" value="Genomic_DNA"/>
</dbReference>
<dbReference type="GO" id="GO:0016301">
    <property type="term" value="F:kinase activity"/>
    <property type="evidence" value="ECO:0007669"/>
    <property type="project" value="UniProtKB-KW"/>
</dbReference>
<dbReference type="InterPro" id="IPR008271">
    <property type="entry name" value="Ser/Thr_kinase_AS"/>
</dbReference>
<dbReference type="PROSITE" id="PS00107">
    <property type="entry name" value="PROTEIN_KINASE_ATP"/>
    <property type="match status" value="1"/>
</dbReference>
<dbReference type="Pfam" id="PF00069">
    <property type="entry name" value="Pkinase"/>
    <property type="match status" value="1"/>
</dbReference>
<dbReference type="Gene3D" id="1.10.510.10">
    <property type="entry name" value="Transferase(Phosphotransferase) domain 1"/>
    <property type="match status" value="1"/>
</dbReference>
<keyword evidence="9" id="KW-0812">Transmembrane</keyword>
<dbReference type="SMART" id="SM00220">
    <property type="entry name" value="S_TKc"/>
    <property type="match status" value="1"/>
</dbReference>
<evidence type="ECO:0000256" key="6">
    <source>
        <dbReference type="ARBA" id="ARBA00022840"/>
    </source>
</evidence>
<keyword evidence="9" id="KW-0472">Membrane</keyword>
<evidence type="ECO:0000256" key="7">
    <source>
        <dbReference type="PROSITE-ProRule" id="PRU10141"/>
    </source>
</evidence>
<dbReference type="PANTHER" id="PTHR43289:SF6">
    <property type="entry name" value="SERINE_THREONINE-PROTEIN KINASE NEKL-3"/>
    <property type="match status" value="1"/>
</dbReference>
<dbReference type="InterPro" id="IPR000719">
    <property type="entry name" value="Prot_kinase_dom"/>
</dbReference>
<protein>
    <recommendedName>
        <fullName evidence="1">non-specific serine/threonine protein kinase</fullName>
        <ecNumber evidence="1">2.7.11.1</ecNumber>
    </recommendedName>
</protein>
<keyword evidence="6 7" id="KW-0067">ATP-binding</keyword>
<evidence type="ECO:0000256" key="8">
    <source>
        <dbReference type="SAM" id="MobiDB-lite"/>
    </source>
</evidence>
<evidence type="ECO:0000256" key="2">
    <source>
        <dbReference type="ARBA" id="ARBA00022527"/>
    </source>
</evidence>
<dbReference type="PROSITE" id="PS50011">
    <property type="entry name" value="PROTEIN_KINASE_DOM"/>
    <property type="match status" value="1"/>
</dbReference>
<dbReference type="Gene3D" id="3.30.200.20">
    <property type="entry name" value="Phosphorylase Kinase, domain 1"/>
    <property type="match status" value="1"/>
</dbReference>
<name>A0ABY5D1D9_9ACTN</name>
<dbReference type="PANTHER" id="PTHR43289">
    <property type="entry name" value="MITOGEN-ACTIVATED PROTEIN KINASE KINASE KINASE 20-RELATED"/>
    <property type="match status" value="1"/>
</dbReference>
<feature type="compositionally biased region" description="Pro residues" evidence="8">
    <location>
        <begin position="317"/>
        <end position="332"/>
    </location>
</feature>
<evidence type="ECO:0000256" key="1">
    <source>
        <dbReference type="ARBA" id="ARBA00012513"/>
    </source>
</evidence>
<evidence type="ECO:0000256" key="4">
    <source>
        <dbReference type="ARBA" id="ARBA00022741"/>
    </source>
</evidence>
<evidence type="ECO:0000256" key="3">
    <source>
        <dbReference type="ARBA" id="ARBA00022679"/>
    </source>
</evidence>
<keyword evidence="2" id="KW-0723">Serine/threonine-protein kinase</keyword>
<sequence length="599" mass="64188">MEVEPLRTLCGRYQLHAELGHGGMGRVWHAHDTHLNRTVAVKEILLGPGLSEEERARVAARARREAQATAMGQHPNIVTVHDIVEDDGRPWIVMEYLSGCSLYSLIQRDGPRPAPEVSSWGLDLLDALETAHTHGITHRDVKPENVMVTDSGRVVLTDFGIATIDDSVTLTQTGGVVGSPSYLAPERLAGNPAAPAADLWALGATLFHARTGLSPFQRPSLPATLHAVTTAEPPDLMGTGSLADAVRGLLTKDPQHRLDAPGCRWLLRSATQGPDTTTVHPDGSVPVAPTARMSGAVPAQSPVPPTEHLTPVASTTPYPPRRSAPQPTPQPAFQPGTPGAYVPPPGTPAGGTPAGYGTPPARQGVSWPLVALTLGLAALLVTAGVVVIDPWNMRAPVTLGTQEQGDGAQGGGSEDGGDTAQEEPDAPAPAEEPLEQEEPEEADEDELPAQDGMTWTEDPSGFSVLVPNGWSRRTENNSIYYNLPDADEEKVYLQIDTTPHPTDDQYQHVLGQDHTDTTTDRLAGYQLVQLEDVTGETDFRSAADREFNWVKEGTDRHVLGRNITVAPGEHYTVLWASEADLWGDYDTWRSAALDSFDPP</sequence>
<evidence type="ECO:0000256" key="5">
    <source>
        <dbReference type="ARBA" id="ARBA00022777"/>
    </source>
</evidence>
<gene>
    <name evidence="11" type="ORF">NE857_17060</name>
</gene>
<feature type="compositionally biased region" description="Acidic residues" evidence="8">
    <location>
        <begin position="415"/>
        <end position="425"/>
    </location>
</feature>
<feature type="region of interest" description="Disordered" evidence="8">
    <location>
        <begin position="401"/>
        <end position="469"/>
    </location>
</feature>
<keyword evidence="3" id="KW-0808">Transferase</keyword>
<keyword evidence="9" id="KW-1133">Transmembrane helix</keyword>